<feature type="region of interest" description="Disordered" evidence="2">
    <location>
        <begin position="96"/>
        <end position="137"/>
    </location>
</feature>
<dbReference type="GO" id="GO:0003747">
    <property type="term" value="F:translation release factor activity"/>
    <property type="evidence" value="ECO:0007669"/>
    <property type="project" value="InterPro"/>
</dbReference>
<comment type="similarity">
    <text evidence="1">Belongs to the prokaryotic/mitochondrial release factor family.</text>
</comment>
<evidence type="ECO:0000313" key="5">
    <source>
        <dbReference type="Proteomes" id="UP000317691"/>
    </source>
</evidence>
<feature type="compositionally biased region" description="Basic residues" evidence="2">
    <location>
        <begin position="118"/>
        <end position="137"/>
    </location>
</feature>
<dbReference type="EMBL" id="VBOZ01000033">
    <property type="protein sequence ID" value="TMQ63170.1"/>
    <property type="molecule type" value="Genomic_DNA"/>
</dbReference>
<dbReference type="Proteomes" id="UP000317691">
    <property type="component" value="Unassembled WGS sequence"/>
</dbReference>
<dbReference type="PANTHER" id="PTHR47814">
    <property type="entry name" value="PEPTIDYL-TRNA HYDROLASE ARFB"/>
    <property type="match status" value="1"/>
</dbReference>
<protein>
    <submittedName>
        <fullName evidence="4">Aminoacyl-tRNA hydrolase</fullName>
        <ecNumber evidence="4">3.1.1.29</ecNumber>
    </submittedName>
</protein>
<evidence type="ECO:0000256" key="2">
    <source>
        <dbReference type="SAM" id="MobiDB-lite"/>
    </source>
</evidence>
<reference evidence="4 5" key="1">
    <citation type="journal article" date="2019" name="Nat. Microbiol.">
        <title>Mediterranean grassland soil C-N compound turnover is dependent on rainfall and depth, and is mediated by genomically divergent microorganisms.</title>
        <authorList>
            <person name="Diamond S."/>
            <person name="Andeer P.F."/>
            <person name="Li Z."/>
            <person name="Crits-Christoph A."/>
            <person name="Burstein D."/>
            <person name="Anantharaman K."/>
            <person name="Lane K.R."/>
            <person name="Thomas B.C."/>
            <person name="Pan C."/>
            <person name="Northen T.R."/>
            <person name="Banfield J.F."/>
        </authorList>
    </citation>
    <scope>NUCLEOTIDE SEQUENCE [LARGE SCALE GENOMIC DNA]</scope>
    <source>
        <strain evidence="4">WS_9</strain>
    </source>
</reference>
<sequence length="137" mass="15443">MATATVPLREIRFRTSRSGGPGGQNVNKVETRVELWWGLEESPSFTPAEKVRLRASLGRRLGADGGVRVVSQKFRSQSRNREAAVERLRELVADALRPRKSRRATRPTGSSREARLEAKKRRAATKRLRIRGPHFDG</sequence>
<dbReference type="NCBIfam" id="NF006718">
    <property type="entry name" value="PRK09256.1"/>
    <property type="match status" value="1"/>
</dbReference>
<keyword evidence="4" id="KW-0378">Hydrolase</keyword>
<dbReference type="InterPro" id="IPR045853">
    <property type="entry name" value="Pep_chain_release_fac_I_sf"/>
</dbReference>
<dbReference type="Pfam" id="PF00472">
    <property type="entry name" value="RF-1"/>
    <property type="match status" value="1"/>
</dbReference>
<accession>A0A538THS6</accession>
<dbReference type="EC" id="3.1.1.29" evidence="4"/>
<name>A0A538THS6_UNCEI</name>
<feature type="domain" description="Prokaryotic-type class I peptide chain release factors" evidence="3">
    <location>
        <begin position="5"/>
        <end position="128"/>
    </location>
</feature>
<dbReference type="SUPFAM" id="SSF75620">
    <property type="entry name" value="Release factor"/>
    <property type="match status" value="1"/>
</dbReference>
<evidence type="ECO:0000256" key="1">
    <source>
        <dbReference type="ARBA" id="ARBA00010835"/>
    </source>
</evidence>
<dbReference type="GO" id="GO:0004045">
    <property type="term" value="F:peptidyl-tRNA hydrolase activity"/>
    <property type="evidence" value="ECO:0007669"/>
    <property type="project" value="UniProtKB-EC"/>
</dbReference>
<dbReference type="AlphaFoldDB" id="A0A538THS6"/>
<dbReference type="InterPro" id="IPR000352">
    <property type="entry name" value="Pep_chain_release_fac_I"/>
</dbReference>
<dbReference type="GO" id="GO:0072344">
    <property type="term" value="P:rescue of stalled ribosome"/>
    <property type="evidence" value="ECO:0007669"/>
    <property type="project" value="TreeGrafter"/>
</dbReference>
<dbReference type="Gene3D" id="3.30.160.20">
    <property type="match status" value="1"/>
</dbReference>
<proteinExistence type="inferred from homology"/>
<organism evidence="4 5">
    <name type="scientific">Eiseniibacteriota bacterium</name>
    <dbReference type="NCBI Taxonomy" id="2212470"/>
    <lineage>
        <taxon>Bacteria</taxon>
        <taxon>Candidatus Eiseniibacteriota</taxon>
    </lineage>
</organism>
<evidence type="ECO:0000313" key="4">
    <source>
        <dbReference type="EMBL" id="TMQ63170.1"/>
    </source>
</evidence>
<comment type="caution">
    <text evidence="4">The sequence shown here is derived from an EMBL/GenBank/DDBJ whole genome shotgun (WGS) entry which is preliminary data.</text>
</comment>
<dbReference type="GO" id="GO:0043022">
    <property type="term" value="F:ribosome binding"/>
    <property type="evidence" value="ECO:0007669"/>
    <property type="project" value="TreeGrafter"/>
</dbReference>
<evidence type="ECO:0000259" key="3">
    <source>
        <dbReference type="Pfam" id="PF00472"/>
    </source>
</evidence>
<gene>
    <name evidence="4" type="ORF">E6K79_11035</name>
</gene>
<dbReference type="PANTHER" id="PTHR47814:SF1">
    <property type="entry name" value="PEPTIDYL-TRNA HYDROLASE ARFB"/>
    <property type="match status" value="1"/>
</dbReference>